<dbReference type="InterPro" id="IPR011009">
    <property type="entry name" value="Kinase-like_dom_sf"/>
</dbReference>
<dbReference type="PROSITE" id="PS00107">
    <property type="entry name" value="PROTEIN_KINASE_ATP"/>
    <property type="match status" value="1"/>
</dbReference>
<evidence type="ECO:0000256" key="7">
    <source>
        <dbReference type="SAM" id="MobiDB-lite"/>
    </source>
</evidence>
<feature type="compositionally biased region" description="Basic residues" evidence="7">
    <location>
        <begin position="617"/>
        <end position="633"/>
    </location>
</feature>
<keyword evidence="4 9" id="KW-0418">Kinase</keyword>
<dbReference type="InterPro" id="IPR008271">
    <property type="entry name" value="Ser/Thr_kinase_AS"/>
</dbReference>
<dbReference type="Gene3D" id="1.10.510.10">
    <property type="entry name" value="Transferase(Phosphotransferase) domain 1"/>
    <property type="match status" value="1"/>
</dbReference>
<feature type="compositionally biased region" description="Low complexity" evidence="7">
    <location>
        <begin position="425"/>
        <end position="482"/>
    </location>
</feature>
<feature type="region of interest" description="Disordered" evidence="7">
    <location>
        <begin position="425"/>
        <end position="515"/>
    </location>
</feature>
<feature type="compositionally biased region" description="Low complexity" evidence="7">
    <location>
        <begin position="493"/>
        <end position="515"/>
    </location>
</feature>
<evidence type="ECO:0000256" key="1">
    <source>
        <dbReference type="ARBA" id="ARBA00022527"/>
    </source>
</evidence>
<proteinExistence type="predicted"/>
<dbReference type="InterPro" id="IPR017441">
    <property type="entry name" value="Protein_kinase_ATP_BS"/>
</dbReference>
<feature type="domain" description="Protein kinase" evidence="8">
    <location>
        <begin position="8"/>
        <end position="265"/>
    </location>
</feature>
<dbReference type="PROSITE" id="PS00108">
    <property type="entry name" value="PROTEIN_KINASE_ST"/>
    <property type="match status" value="1"/>
</dbReference>
<feature type="binding site" evidence="6">
    <location>
        <position position="37"/>
    </location>
    <ligand>
        <name>ATP</name>
        <dbReference type="ChEBI" id="CHEBI:30616"/>
    </ligand>
</feature>
<dbReference type="GO" id="GO:0016301">
    <property type="term" value="F:kinase activity"/>
    <property type="evidence" value="ECO:0007669"/>
    <property type="project" value="UniProtKB-KW"/>
</dbReference>
<feature type="compositionally biased region" description="Low complexity" evidence="7">
    <location>
        <begin position="674"/>
        <end position="699"/>
    </location>
</feature>
<reference evidence="9" key="1">
    <citation type="submission" date="2022-08" db="EMBL/GenBank/DDBJ databases">
        <title>Novel sulfate-reducing endosymbionts in the free-living metamonad Anaeramoeba.</title>
        <authorList>
            <person name="Jerlstrom-Hultqvist J."/>
            <person name="Cepicka I."/>
            <person name="Gallot-Lavallee L."/>
            <person name="Salas-Leiva D."/>
            <person name="Curtis B.A."/>
            <person name="Zahonova K."/>
            <person name="Pipaliya S."/>
            <person name="Dacks J."/>
            <person name="Roger A.J."/>
        </authorList>
    </citation>
    <scope>NUCLEOTIDE SEQUENCE</scope>
    <source>
        <strain evidence="9">Schooner1</strain>
    </source>
</reference>
<dbReference type="Proteomes" id="UP001150062">
    <property type="component" value="Unassembled WGS sequence"/>
</dbReference>
<dbReference type="SUPFAM" id="SSF56112">
    <property type="entry name" value="Protein kinase-like (PK-like)"/>
    <property type="match status" value="1"/>
</dbReference>
<feature type="compositionally biased region" description="Basic residues" evidence="7">
    <location>
        <begin position="661"/>
        <end position="673"/>
    </location>
</feature>
<keyword evidence="10" id="KW-1185">Reference proteome</keyword>
<gene>
    <name evidence="9" type="ORF">M0813_21614</name>
</gene>
<accession>A0ABQ8YGV7</accession>
<name>A0ABQ8YGV7_9EUKA</name>
<feature type="compositionally biased region" description="Basic and acidic residues" evidence="7">
    <location>
        <begin position="551"/>
        <end position="563"/>
    </location>
</feature>
<keyword evidence="3 6" id="KW-0547">Nucleotide-binding</keyword>
<feature type="region of interest" description="Disordered" evidence="7">
    <location>
        <begin position="717"/>
        <end position="738"/>
    </location>
</feature>
<feature type="compositionally biased region" description="Low complexity" evidence="7">
    <location>
        <begin position="638"/>
        <end position="653"/>
    </location>
</feature>
<dbReference type="PROSITE" id="PS50011">
    <property type="entry name" value="PROTEIN_KINASE_DOM"/>
    <property type="match status" value="1"/>
</dbReference>
<dbReference type="PANTHER" id="PTHR24346">
    <property type="entry name" value="MAP/MICROTUBULE AFFINITY-REGULATING KINASE"/>
    <property type="match status" value="1"/>
</dbReference>
<evidence type="ECO:0000313" key="10">
    <source>
        <dbReference type="Proteomes" id="UP001150062"/>
    </source>
</evidence>
<keyword evidence="2" id="KW-0808">Transferase</keyword>
<feature type="region of interest" description="Disordered" evidence="7">
    <location>
        <begin position="531"/>
        <end position="705"/>
    </location>
</feature>
<evidence type="ECO:0000256" key="3">
    <source>
        <dbReference type="ARBA" id="ARBA00022741"/>
    </source>
</evidence>
<evidence type="ECO:0000256" key="2">
    <source>
        <dbReference type="ARBA" id="ARBA00022679"/>
    </source>
</evidence>
<sequence length="850" mass="98233">MAKNIGPFRIGKAIGSGATGKVKLAFHKDTGERVAIKIVHKRVLTSTDPRESVGRARIEKEMATLELMDHPNVLKLIRSFVADKYLFLITEYFENGDLFSFIENRKCVNHLQALAFFQQLIFGLDYLHQMGICHRDLKPENLLLDKNFNLKIADFGMCHLLKKGEYLSSFCGTTHYAAPEVLSRISYQGKRADVWSCGVILYLLLCGRFPFAAQKSRRLFEKVKRGKFKCPKCLSSNEKDLIQKMLTVDPKKRISLKEIKQHPWFTSNFPENLILPHIKPLEKMKVKKRIKKVDPDILKKMKFLGSKYSIEELKKLILLDQNNIEKKLYYLYKKRKRKRKQFWCKISRCDKKPNKQNRIRKNNHKINHNHKKQLKHLNSLNTTNKKMKIKKIKSLPQPLTSKKTNTAQLINSNQSLLFEDEHLETQYSTSSQTNGTNNSSSISIPPLSNSSSSSRSPSPMQQIVLPIPNNNNSPNLIPGNRNIKNSKSKKNSSKNSSNNNSNNNNNNNNNNSNNNIIHTISFQSIEDSNFKNENSKNKRIIKNKTPSPVFFDKHQSISTDSEKSTTTSTTKLKQKKKQDQNKKTKEKNNNKNNQTIKAGREFGMFDSFPRFNQNPKTRSKPRSKNKLKTKTQSKNKNTAITTALPTTTTRATTMSPTKMNSKSKKKSKHHKNNIKNSNNQEPINININANGNSNGNNLNHTQNPNKKTKIKMNLKLIPKQSQDNKNKKPKKFFSSSPENEQMIFDPKLNLNYLLKNKKIKFKENSKEIIIQSKKNLTKILLRIQNALTLLEFKWRIPNFFLIFASKDQLKIKIKIQELSNNKKNVKFRFKGGQFEDFEIIMANILRYLKI</sequence>
<evidence type="ECO:0000256" key="6">
    <source>
        <dbReference type="PROSITE-ProRule" id="PRU10141"/>
    </source>
</evidence>
<feature type="compositionally biased region" description="Basic and acidic residues" evidence="7">
    <location>
        <begin position="577"/>
        <end position="589"/>
    </location>
</feature>
<evidence type="ECO:0000313" key="9">
    <source>
        <dbReference type="EMBL" id="KAJ6243826.1"/>
    </source>
</evidence>
<dbReference type="PANTHER" id="PTHR24346:SF82">
    <property type="entry name" value="KP78A-RELATED"/>
    <property type="match status" value="1"/>
</dbReference>
<evidence type="ECO:0000256" key="5">
    <source>
        <dbReference type="ARBA" id="ARBA00022840"/>
    </source>
</evidence>
<comment type="caution">
    <text evidence="9">The sequence shown here is derived from an EMBL/GenBank/DDBJ whole genome shotgun (WGS) entry which is preliminary data.</text>
</comment>
<protein>
    <submittedName>
        <fullName evidence="9">Protein kinase</fullName>
    </submittedName>
</protein>
<dbReference type="SMART" id="SM00220">
    <property type="entry name" value="S_TKc"/>
    <property type="match status" value="1"/>
</dbReference>
<dbReference type="EMBL" id="JAOAOG010000167">
    <property type="protein sequence ID" value="KAJ6243826.1"/>
    <property type="molecule type" value="Genomic_DNA"/>
</dbReference>
<dbReference type="InterPro" id="IPR000719">
    <property type="entry name" value="Prot_kinase_dom"/>
</dbReference>
<keyword evidence="5 6" id="KW-0067">ATP-binding</keyword>
<evidence type="ECO:0000256" key="4">
    <source>
        <dbReference type="ARBA" id="ARBA00022777"/>
    </source>
</evidence>
<evidence type="ECO:0000259" key="8">
    <source>
        <dbReference type="PROSITE" id="PS50011"/>
    </source>
</evidence>
<dbReference type="Pfam" id="PF00069">
    <property type="entry name" value="Pkinase"/>
    <property type="match status" value="1"/>
</dbReference>
<keyword evidence="1" id="KW-0723">Serine/threonine-protein kinase</keyword>
<organism evidence="9 10">
    <name type="scientific">Anaeramoeba flamelloides</name>
    <dbReference type="NCBI Taxonomy" id="1746091"/>
    <lineage>
        <taxon>Eukaryota</taxon>
        <taxon>Metamonada</taxon>
        <taxon>Anaeramoebidae</taxon>
        <taxon>Anaeramoeba</taxon>
    </lineage>
</organism>